<dbReference type="Proteomes" id="UP000184096">
    <property type="component" value="Chromosome I"/>
</dbReference>
<name>A0A1M7UF77_9BRAD</name>
<organism evidence="1 2">
    <name type="scientific">Bradyrhizobium erythrophlei</name>
    <dbReference type="NCBI Taxonomy" id="1437360"/>
    <lineage>
        <taxon>Bacteria</taxon>
        <taxon>Pseudomonadati</taxon>
        <taxon>Pseudomonadota</taxon>
        <taxon>Alphaproteobacteria</taxon>
        <taxon>Hyphomicrobiales</taxon>
        <taxon>Nitrobacteraceae</taxon>
        <taxon>Bradyrhizobium</taxon>
    </lineage>
</organism>
<protein>
    <submittedName>
        <fullName evidence="1">Uncharacterized protein</fullName>
    </submittedName>
</protein>
<proteinExistence type="predicted"/>
<keyword evidence="2" id="KW-1185">Reference proteome</keyword>
<dbReference type="AlphaFoldDB" id="A0A1M7UF77"/>
<evidence type="ECO:0000313" key="1">
    <source>
        <dbReference type="EMBL" id="SHN81628.1"/>
    </source>
</evidence>
<sequence>MSGEADSRLARMKRLPPRLRIAHLVALLRHETDGSLRAAELTRLLAAQSALADGHRG</sequence>
<dbReference type="RefSeq" id="WP_156898672.1">
    <property type="nucleotide sequence ID" value="NZ_LT670849.1"/>
</dbReference>
<reference evidence="1" key="1">
    <citation type="submission" date="2016-11" db="EMBL/GenBank/DDBJ databases">
        <authorList>
            <person name="Jaros S."/>
            <person name="Januszkiewicz K."/>
            <person name="Wedrychowicz H."/>
        </authorList>
    </citation>
    <scope>NUCLEOTIDE SEQUENCE [LARGE SCALE GENOMIC DNA]</scope>
    <source>
        <strain evidence="1">GAS401</strain>
    </source>
</reference>
<dbReference type="EMBL" id="LT670849">
    <property type="protein sequence ID" value="SHN81628.1"/>
    <property type="molecule type" value="Genomic_DNA"/>
</dbReference>
<accession>A0A1M7UF77</accession>
<evidence type="ECO:0000313" key="2">
    <source>
        <dbReference type="Proteomes" id="UP000184096"/>
    </source>
</evidence>
<gene>
    <name evidence="1" type="ORF">SAMN05444170_4807</name>
</gene>